<accession>A0A2T5PAG2</accession>
<dbReference type="EMBL" id="QASN01000014">
    <property type="protein sequence ID" value="PTU74736.1"/>
    <property type="molecule type" value="Genomic_DNA"/>
</dbReference>
<evidence type="ECO:0000256" key="2">
    <source>
        <dbReference type="ARBA" id="ARBA00023315"/>
    </source>
</evidence>
<dbReference type="InterPro" id="IPR050832">
    <property type="entry name" value="Bact_Acetyltransf"/>
</dbReference>
<feature type="domain" description="N-acetyltransferase" evidence="3">
    <location>
        <begin position="1"/>
        <end position="148"/>
    </location>
</feature>
<keyword evidence="1 4" id="KW-0808">Transferase</keyword>
<evidence type="ECO:0000313" key="5">
    <source>
        <dbReference type="Proteomes" id="UP000244064"/>
    </source>
</evidence>
<dbReference type="PANTHER" id="PTHR43877:SF1">
    <property type="entry name" value="ACETYLTRANSFERASE"/>
    <property type="match status" value="1"/>
</dbReference>
<proteinExistence type="predicted"/>
<reference evidence="4 5" key="1">
    <citation type="submission" date="2018-04" db="EMBL/GenBank/DDBJ databases">
        <title>Pseudomonas sp. nov., isolated from mangrove soil.</title>
        <authorList>
            <person name="Chen C."/>
        </authorList>
    </citation>
    <scope>NUCLEOTIDE SEQUENCE [LARGE SCALE GENOMIC DNA]</scope>
    <source>
        <strain evidence="4 5">TC-11</strain>
    </source>
</reference>
<dbReference type="InterPro" id="IPR000182">
    <property type="entry name" value="GNAT_dom"/>
</dbReference>
<sequence length="148" mass="15753">MQIRIANAADIPALCALLAQLFAQEHEFVADPQKQARGLAAIIAQPACGQILVAEQDGRVLGMVSLLYSQSTALGAPVAWLEDMVVDARCRTGGIGSSLLTAARDLAASHGCRRITLLTDADNQAAQRFYARQGFSASSMLPMRLLLD</sequence>
<protein>
    <submittedName>
        <fullName evidence="4">GNAT family N-acetyltransferase</fullName>
    </submittedName>
</protein>
<dbReference type="PANTHER" id="PTHR43877">
    <property type="entry name" value="AMINOALKYLPHOSPHONATE N-ACETYLTRANSFERASE-RELATED-RELATED"/>
    <property type="match status" value="1"/>
</dbReference>
<comment type="caution">
    <text evidence="4">The sequence shown here is derived from an EMBL/GenBank/DDBJ whole genome shotgun (WGS) entry which is preliminary data.</text>
</comment>
<evidence type="ECO:0000259" key="3">
    <source>
        <dbReference type="PROSITE" id="PS51186"/>
    </source>
</evidence>
<evidence type="ECO:0000313" key="4">
    <source>
        <dbReference type="EMBL" id="PTU74736.1"/>
    </source>
</evidence>
<dbReference type="PROSITE" id="PS51186">
    <property type="entry name" value="GNAT"/>
    <property type="match status" value="1"/>
</dbReference>
<dbReference type="InterPro" id="IPR016181">
    <property type="entry name" value="Acyl_CoA_acyltransferase"/>
</dbReference>
<dbReference type="Pfam" id="PF00583">
    <property type="entry name" value="Acetyltransf_1"/>
    <property type="match status" value="1"/>
</dbReference>
<gene>
    <name evidence="4" type="ORF">DBO85_07480</name>
</gene>
<keyword evidence="2" id="KW-0012">Acyltransferase</keyword>
<keyword evidence="5" id="KW-1185">Reference proteome</keyword>
<dbReference type="Proteomes" id="UP000244064">
    <property type="component" value="Unassembled WGS sequence"/>
</dbReference>
<dbReference type="SUPFAM" id="SSF55729">
    <property type="entry name" value="Acyl-CoA N-acyltransferases (Nat)"/>
    <property type="match status" value="1"/>
</dbReference>
<dbReference type="Gene3D" id="3.40.630.30">
    <property type="match status" value="1"/>
</dbReference>
<dbReference type="GO" id="GO:0016747">
    <property type="term" value="F:acyltransferase activity, transferring groups other than amino-acyl groups"/>
    <property type="evidence" value="ECO:0007669"/>
    <property type="project" value="InterPro"/>
</dbReference>
<dbReference type="CDD" id="cd04301">
    <property type="entry name" value="NAT_SF"/>
    <property type="match status" value="1"/>
</dbReference>
<name>A0A2T5PAG2_9PSED</name>
<dbReference type="OrthoDB" id="9797826at2"/>
<dbReference type="AlphaFoldDB" id="A0A2T5PAG2"/>
<evidence type="ECO:0000256" key="1">
    <source>
        <dbReference type="ARBA" id="ARBA00022679"/>
    </source>
</evidence>
<organism evidence="4 5">
    <name type="scientific">Pseudomonas mangrovi</name>
    <dbReference type="NCBI Taxonomy" id="2161748"/>
    <lineage>
        <taxon>Bacteria</taxon>
        <taxon>Pseudomonadati</taxon>
        <taxon>Pseudomonadota</taxon>
        <taxon>Gammaproteobacteria</taxon>
        <taxon>Pseudomonadales</taxon>
        <taxon>Pseudomonadaceae</taxon>
        <taxon>Pseudomonas</taxon>
    </lineage>
</organism>